<name>A0A9D1JGR0_9FIRM</name>
<dbReference type="EMBL" id="DVHU01000113">
    <property type="protein sequence ID" value="HIR94284.1"/>
    <property type="molecule type" value="Genomic_DNA"/>
</dbReference>
<accession>A0A9D1JGR0</accession>
<protein>
    <submittedName>
        <fullName evidence="1">DUF1284 domain-containing protein</fullName>
    </submittedName>
</protein>
<sequence length="152" mass="16657">MAEPLRAHHLLCTILYQGQGYDRDFEGNMGRIASRICRQKELRLRLLDSPDGICGECPNLTVQGCGLEGNSVAATDRQVLSLLGLSPGQELSAGECRGLLRERLTGESFEQLCGECSWRKKGLCSFEQLRERLASLDGTEGAGKGRKKEANT</sequence>
<proteinExistence type="predicted"/>
<dbReference type="InterPro" id="IPR009702">
    <property type="entry name" value="DUF1284"/>
</dbReference>
<comment type="caution">
    <text evidence="1">The sequence shown here is derived from an EMBL/GenBank/DDBJ whole genome shotgun (WGS) entry which is preliminary data.</text>
</comment>
<gene>
    <name evidence="1" type="ORF">IAB98_12785</name>
</gene>
<evidence type="ECO:0000313" key="1">
    <source>
        <dbReference type="EMBL" id="HIR94284.1"/>
    </source>
</evidence>
<organism evidence="1 2">
    <name type="scientific">Candidatus Egerieimonas intestinavium</name>
    <dbReference type="NCBI Taxonomy" id="2840777"/>
    <lineage>
        <taxon>Bacteria</taxon>
        <taxon>Bacillati</taxon>
        <taxon>Bacillota</taxon>
        <taxon>Clostridia</taxon>
        <taxon>Lachnospirales</taxon>
        <taxon>Lachnospiraceae</taxon>
        <taxon>Lachnospiraceae incertae sedis</taxon>
        <taxon>Candidatus Egerieimonas</taxon>
    </lineage>
</organism>
<dbReference type="Proteomes" id="UP000886841">
    <property type="component" value="Unassembled WGS sequence"/>
</dbReference>
<dbReference type="Pfam" id="PF06935">
    <property type="entry name" value="DUF1284"/>
    <property type="match status" value="1"/>
</dbReference>
<reference evidence="1" key="2">
    <citation type="journal article" date="2021" name="PeerJ">
        <title>Extensive microbial diversity within the chicken gut microbiome revealed by metagenomics and culture.</title>
        <authorList>
            <person name="Gilroy R."/>
            <person name="Ravi A."/>
            <person name="Getino M."/>
            <person name="Pursley I."/>
            <person name="Horton D.L."/>
            <person name="Alikhan N.F."/>
            <person name="Baker D."/>
            <person name="Gharbi K."/>
            <person name="Hall N."/>
            <person name="Watson M."/>
            <person name="Adriaenssens E.M."/>
            <person name="Foster-Nyarko E."/>
            <person name="Jarju S."/>
            <person name="Secka A."/>
            <person name="Antonio M."/>
            <person name="Oren A."/>
            <person name="Chaudhuri R.R."/>
            <person name="La Ragione R."/>
            <person name="Hildebrand F."/>
            <person name="Pallen M.J."/>
        </authorList>
    </citation>
    <scope>NUCLEOTIDE SEQUENCE</scope>
    <source>
        <strain evidence="1">ChiSxjej1B13-7041</strain>
    </source>
</reference>
<evidence type="ECO:0000313" key="2">
    <source>
        <dbReference type="Proteomes" id="UP000886841"/>
    </source>
</evidence>
<reference evidence="1" key="1">
    <citation type="submission" date="2020-10" db="EMBL/GenBank/DDBJ databases">
        <authorList>
            <person name="Gilroy R."/>
        </authorList>
    </citation>
    <scope>NUCLEOTIDE SEQUENCE</scope>
    <source>
        <strain evidence="1">ChiSxjej1B13-7041</strain>
    </source>
</reference>
<dbReference type="AlphaFoldDB" id="A0A9D1JGR0"/>